<name>A0A4R3KSE8_9FIRM</name>
<evidence type="ECO:0000313" key="2">
    <source>
        <dbReference type="Proteomes" id="UP000294567"/>
    </source>
</evidence>
<evidence type="ECO:0000313" key="1">
    <source>
        <dbReference type="EMBL" id="TCS88054.1"/>
    </source>
</evidence>
<comment type="caution">
    <text evidence="1">The sequence shown here is derived from an EMBL/GenBank/DDBJ whole genome shotgun (WGS) entry which is preliminary data.</text>
</comment>
<dbReference type="OrthoDB" id="9762795at2"/>
<reference evidence="1 2" key="1">
    <citation type="submission" date="2019-03" db="EMBL/GenBank/DDBJ databases">
        <title>Genomic Encyclopedia of Type Strains, Phase IV (KMG-IV): sequencing the most valuable type-strain genomes for metagenomic binning, comparative biology and taxonomic classification.</title>
        <authorList>
            <person name="Goeker M."/>
        </authorList>
    </citation>
    <scope>NUCLEOTIDE SEQUENCE [LARGE SCALE GENOMIC DNA]</scope>
    <source>
        <strain evidence="1 2">DSM 26752</strain>
    </source>
</reference>
<dbReference type="Gene3D" id="1.10.1370.30">
    <property type="match status" value="1"/>
</dbReference>
<keyword evidence="2" id="KW-1185">Reference proteome</keyword>
<organism evidence="1 2">
    <name type="scientific">Keratinibaculum paraultunense</name>
    <dbReference type="NCBI Taxonomy" id="1278232"/>
    <lineage>
        <taxon>Bacteria</taxon>
        <taxon>Bacillati</taxon>
        <taxon>Bacillota</taxon>
        <taxon>Tissierellia</taxon>
        <taxon>Tissierellales</taxon>
        <taxon>Tepidimicrobiaceae</taxon>
        <taxon>Keratinibaculum</taxon>
    </lineage>
</organism>
<accession>A0A4R3KSE8</accession>
<proteinExistence type="predicted"/>
<protein>
    <submittedName>
        <fullName evidence="1">Peptidase M3-like protein</fullName>
    </submittedName>
</protein>
<dbReference type="Proteomes" id="UP000294567">
    <property type="component" value="Unassembled WGS sequence"/>
</dbReference>
<dbReference type="RefSeq" id="WP_132028415.1">
    <property type="nucleotide sequence ID" value="NZ_CP068564.1"/>
</dbReference>
<gene>
    <name evidence="1" type="ORF">EDD65_10999</name>
</gene>
<dbReference type="EMBL" id="SMAE01000009">
    <property type="protein sequence ID" value="TCS88054.1"/>
    <property type="molecule type" value="Genomic_DNA"/>
</dbReference>
<dbReference type="SUPFAM" id="SSF55486">
    <property type="entry name" value="Metalloproteases ('zincins'), catalytic domain"/>
    <property type="match status" value="1"/>
</dbReference>
<sequence length="503" mass="60017">MTIEKVNQLFQELEKLQVKASKLGWVQYTTGYDFGIEEAHKEIMDFLQDEKNYEIVCEYKEKDLDPINNRRMEIAYNIFKPYHLSKEINELNLEISKKTNDLSRILNTFRFNMDGKEITSVEIDQILSKEEDRKFRKKAYFVRNQINEALVDGGFIELINLRKQLAKACGSEDFVEYQLEKDELSPDIFSGWKEELEEYIDLLNERRSQYANKYIHEEEMFPWDEEYVKSQISPSLNTTVDMSNYYDAIRDFFINFGINIDEYNLTYDIFPRRNKSEWGYNFPIETGKDSRILANVKNQYSEYKVLLHETGHGVHSFLQDPSEIILNKGISGIITEGIANLFGGFLYDELFYKNFFSDDVEEEFKEMAQYEKLSYLRFIGNIFFDHALYRNDIDSIEDIYDLYFKTYEELFGDKPYNEAPPFGYRIHYTTHPIYMHNYFMGDVTCEMLRKVFCRDYGVNSISEKPKEFGEFLIENVIKPSGLYKYEELFKRISGEEFSLKWYF</sequence>
<dbReference type="AlphaFoldDB" id="A0A4R3KSE8"/>